<evidence type="ECO:0000313" key="3">
    <source>
        <dbReference type="EMBL" id="UXX83619.1"/>
    </source>
</evidence>
<dbReference type="PANTHER" id="PTHR46797">
    <property type="entry name" value="HTH-TYPE TRANSCRIPTIONAL REGULATOR"/>
    <property type="match status" value="1"/>
</dbReference>
<dbReference type="Gene3D" id="2.60.120.10">
    <property type="entry name" value="Jelly Rolls"/>
    <property type="match status" value="1"/>
</dbReference>
<dbReference type="PROSITE" id="PS50943">
    <property type="entry name" value="HTH_CROC1"/>
    <property type="match status" value="1"/>
</dbReference>
<organism evidence="3 4">
    <name type="scientific">Roseovarius pelagicus</name>
    <dbReference type="NCBI Taxonomy" id="2980108"/>
    <lineage>
        <taxon>Bacteria</taxon>
        <taxon>Pseudomonadati</taxon>
        <taxon>Pseudomonadota</taxon>
        <taxon>Alphaproteobacteria</taxon>
        <taxon>Rhodobacterales</taxon>
        <taxon>Roseobacteraceae</taxon>
        <taxon>Roseovarius</taxon>
    </lineage>
</organism>
<dbReference type="Pfam" id="PF01381">
    <property type="entry name" value="HTH_3"/>
    <property type="match status" value="1"/>
</dbReference>
<dbReference type="CDD" id="cd00093">
    <property type="entry name" value="HTH_XRE"/>
    <property type="match status" value="1"/>
</dbReference>
<dbReference type="SUPFAM" id="SSF47413">
    <property type="entry name" value="lambda repressor-like DNA-binding domains"/>
    <property type="match status" value="1"/>
</dbReference>
<keyword evidence="4" id="KW-1185">Reference proteome</keyword>
<keyword evidence="1" id="KW-0238">DNA-binding</keyword>
<dbReference type="CDD" id="cd02209">
    <property type="entry name" value="cupin_XRE_C"/>
    <property type="match status" value="1"/>
</dbReference>
<dbReference type="EMBL" id="CP106738">
    <property type="protein sequence ID" value="UXX83619.1"/>
    <property type="molecule type" value="Genomic_DNA"/>
</dbReference>
<feature type="domain" description="HTH cro/C1-type" evidence="2">
    <location>
        <begin position="35"/>
        <end position="89"/>
    </location>
</feature>
<sequence length="207" mass="22793">MQSFSKIHKLIGTGQTIVPQPNASPSDTVSIGARLKAIRTKAGVSISALARDSNVSKSNISKIENGIISPTFEMMEKISKGLEISTSYLLSRDSLGNVGISLSRAQSGFKMTDQHYEFEFLFSDLQTRRMVPFVTTVTSNGLPAKEPAAHKGEEFFYVLSGSVDFVGGDNDPIAMETGDSVYFDSNEKHLVVNRTYEESKLLWVWLE</sequence>
<dbReference type="Pfam" id="PF07883">
    <property type="entry name" value="Cupin_2"/>
    <property type="match status" value="1"/>
</dbReference>
<dbReference type="InterPro" id="IPR013096">
    <property type="entry name" value="Cupin_2"/>
</dbReference>
<accession>A0ABY6DCM4</accession>
<dbReference type="InterPro" id="IPR001387">
    <property type="entry name" value="Cro/C1-type_HTH"/>
</dbReference>
<dbReference type="SMART" id="SM00530">
    <property type="entry name" value="HTH_XRE"/>
    <property type="match status" value="1"/>
</dbReference>
<dbReference type="PANTHER" id="PTHR46797:SF20">
    <property type="entry name" value="BLR4304 PROTEIN"/>
    <property type="match status" value="1"/>
</dbReference>
<evidence type="ECO:0000259" key="2">
    <source>
        <dbReference type="PROSITE" id="PS50943"/>
    </source>
</evidence>
<dbReference type="RefSeq" id="WP_263048162.1">
    <property type="nucleotide sequence ID" value="NZ_CP106738.1"/>
</dbReference>
<reference evidence="3" key="1">
    <citation type="submission" date="2022-10" db="EMBL/GenBank/DDBJ databases">
        <title>Roseovarius pelagicus sp. nov., isolated from Arctic seawater.</title>
        <authorList>
            <person name="Hong Y.W."/>
            <person name="Hwang C.Y."/>
        </authorList>
    </citation>
    <scope>NUCLEOTIDE SEQUENCE</scope>
    <source>
        <strain evidence="3">HL-MP18</strain>
    </source>
</reference>
<gene>
    <name evidence="3" type="ORF">N7U68_02760</name>
</gene>
<dbReference type="InterPro" id="IPR014710">
    <property type="entry name" value="RmlC-like_jellyroll"/>
</dbReference>
<dbReference type="InterPro" id="IPR010982">
    <property type="entry name" value="Lambda_DNA-bd_dom_sf"/>
</dbReference>
<dbReference type="Proteomes" id="UP001064087">
    <property type="component" value="Chromosome"/>
</dbReference>
<dbReference type="InterPro" id="IPR050807">
    <property type="entry name" value="TransReg_Diox_bact_type"/>
</dbReference>
<dbReference type="InterPro" id="IPR011051">
    <property type="entry name" value="RmlC_Cupin_sf"/>
</dbReference>
<proteinExistence type="predicted"/>
<dbReference type="Gene3D" id="1.10.260.40">
    <property type="entry name" value="lambda repressor-like DNA-binding domains"/>
    <property type="match status" value="1"/>
</dbReference>
<name>A0ABY6DCM4_9RHOB</name>
<evidence type="ECO:0000313" key="4">
    <source>
        <dbReference type="Proteomes" id="UP001064087"/>
    </source>
</evidence>
<evidence type="ECO:0000256" key="1">
    <source>
        <dbReference type="ARBA" id="ARBA00023125"/>
    </source>
</evidence>
<dbReference type="SUPFAM" id="SSF51182">
    <property type="entry name" value="RmlC-like cupins"/>
    <property type="match status" value="1"/>
</dbReference>
<protein>
    <submittedName>
        <fullName evidence="3">XRE family transcriptional regulator</fullName>
    </submittedName>
</protein>